<evidence type="ECO:0000313" key="2">
    <source>
        <dbReference type="Proteomes" id="UP001589769"/>
    </source>
</evidence>
<proteinExistence type="predicted"/>
<dbReference type="Pfam" id="PF02423">
    <property type="entry name" value="OCD_Mu_crystall"/>
    <property type="match status" value="1"/>
</dbReference>
<dbReference type="InterPro" id="IPR003462">
    <property type="entry name" value="ODC_Mu_crystall"/>
</dbReference>
<comment type="caution">
    <text evidence="1">The sequence shown here is derived from an EMBL/GenBank/DDBJ whole genome shotgun (WGS) entry which is preliminary data.</text>
</comment>
<gene>
    <name evidence="1" type="ORF">ACFFHT_01680</name>
</gene>
<dbReference type="NCBIfam" id="NF006379">
    <property type="entry name" value="PRK08618.1"/>
    <property type="match status" value="1"/>
</dbReference>
<dbReference type="RefSeq" id="WP_382372856.1">
    <property type="nucleotide sequence ID" value="NZ_JBHLWA010000007.1"/>
</dbReference>
<dbReference type="InterPro" id="IPR023401">
    <property type="entry name" value="ODC_N"/>
</dbReference>
<name>A0ABV6HTU3_9PAST</name>
<dbReference type="Proteomes" id="UP001589769">
    <property type="component" value="Unassembled WGS sequence"/>
</dbReference>
<dbReference type="EMBL" id="JBHLWA010000007">
    <property type="protein sequence ID" value="MFC0322280.1"/>
    <property type="molecule type" value="Genomic_DNA"/>
</dbReference>
<protein>
    <submittedName>
        <fullName evidence="1">Ornithine cyclodeaminase family protein</fullName>
    </submittedName>
</protein>
<keyword evidence="2" id="KW-1185">Reference proteome</keyword>
<dbReference type="SUPFAM" id="SSF51735">
    <property type="entry name" value="NAD(P)-binding Rossmann-fold domains"/>
    <property type="match status" value="1"/>
</dbReference>
<reference evidence="1 2" key="1">
    <citation type="submission" date="2024-09" db="EMBL/GenBank/DDBJ databases">
        <authorList>
            <person name="Sun Q."/>
            <person name="Mori K."/>
        </authorList>
    </citation>
    <scope>NUCLEOTIDE SEQUENCE [LARGE SCALE GENOMIC DNA]</scope>
    <source>
        <strain evidence="1 2">CCM 7538</strain>
    </source>
</reference>
<dbReference type="InterPro" id="IPR036291">
    <property type="entry name" value="NAD(P)-bd_dom_sf"/>
</dbReference>
<sequence length="327" mass="35556">MLYLKKADLRQCFSMAEAIAATKRALSAYSKGLAEVPLRTNLNITQYEGQSLYMPAYVRGANSALGIKIASVYPKNIEKKLPSIFALMLVLDPKTGIVSACLEGTYFTQLRTGAVQGVATDLLARKDAKIGALIGTGGQAAGQLEAMMAVRELREVRVFSRDFKNVLAFCHKMQPYFNCELIPVKTSKECVAEADIITTVTTATTPTFSAEWIKQGAHINGIGSYTPEMCEIPQELVQQADVIMFDTMDGVLNEAGDFITPLKQGLVSLQEYDGELGQLINRQIGGRSSNKQITLFKSVGSAVLDVVLAQEIVKKAKVKGFGLELLD</sequence>
<dbReference type="Gene3D" id="3.30.1780.10">
    <property type="entry name" value="ornithine cyclodeaminase, domain 1"/>
    <property type="match status" value="1"/>
</dbReference>
<accession>A0ABV6HTU3</accession>
<dbReference type="PANTHER" id="PTHR13812:SF19">
    <property type="entry name" value="KETIMINE REDUCTASE MU-CRYSTALLIN"/>
    <property type="match status" value="1"/>
</dbReference>
<dbReference type="Gene3D" id="3.40.50.720">
    <property type="entry name" value="NAD(P)-binding Rossmann-like Domain"/>
    <property type="match status" value="1"/>
</dbReference>
<dbReference type="PANTHER" id="PTHR13812">
    <property type="entry name" value="KETIMINE REDUCTASE MU-CRYSTALLIN"/>
    <property type="match status" value="1"/>
</dbReference>
<dbReference type="PIRSF" id="PIRSF001439">
    <property type="entry name" value="CryM"/>
    <property type="match status" value="1"/>
</dbReference>
<evidence type="ECO:0000313" key="1">
    <source>
        <dbReference type="EMBL" id="MFC0322280.1"/>
    </source>
</evidence>
<organism evidence="1 2">
    <name type="scientific">Gallibacterium melopsittaci</name>
    <dbReference type="NCBI Taxonomy" id="516063"/>
    <lineage>
        <taxon>Bacteria</taxon>
        <taxon>Pseudomonadati</taxon>
        <taxon>Pseudomonadota</taxon>
        <taxon>Gammaproteobacteria</taxon>
        <taxon>Pasteurellales</taxon>
        <taxon>Pasteurellaceae</taxon>
        <taxon>Gallibacterium</taxon>
    </lineage>
</organism>